<keyword evidence="1" id="KW-1133">Transmembrane helix</keyword>
<dbReference type="OrthoDB" id="624106at2"/>
<dbReference type="PANTHER" id="PTHR36836">
    <property type="entry name" value="COLANIC ACID BIOSYNTHESIS PROTEIN WCAK"/>
    <property type="match status" value="1"/>
</dbReference>
<keyword evidence="4" id="KW-1185">Reference proteome</keyword>
<dbReference type="RefSeq" id="WP_039716111.1">
    <property type="nucleotide sequence ID" value="NZ_JTJC03000005.1"/>
</dbReference>
<keyword evidence="3" id="KW-0808">Transferase</keyword>
<feature type="domain" description="Polysaccharide pyruvyl transferase" evidence="2">
    <location>
        <begin position="17"/>
        <end position="378"/>
    </location>
</feature>
<evidence type="ECO:0000256" key="1">
    <source>
        <dbReference type="SAM" id="Phobius"/>
    </source>
</evidence>
<name>A0A9X5I583_9CYAN</name>
<feature type="transmembrane region" description="Helical" evidence="1">
    <location>
        <begin position="112"/>
        <end position="135"/>
    </location>
</feature>
<dbReference type="InterPro" id="IPR007345">
    <property type="entry name" value="Polysacch_pyruvyl_Trfase"/>
</dbReference>
<gene>
    <name evidence="3" type="ORF">QH73_0017515</name>
</gene>
<dbReference type="Proteomes" id="UP000031532">
    <property type="component" value="Unassembled WGS sequence"/>
</dbReference>
<protein>
    <submittedName>
        <fullName evidence="3">Polysaccharide pyruvyl transferase family protein</fullName>
    </submittedName>
</protein>
<evidence type="ECO:0000313" key="3">
    <source>
        <dbReference type="EMBL" id="NHC36418.1"/>
    </source>
</evidence>
<proteinExistence type="predicted"/>
<sequence>MNQKKKIYLRGAYNLYNFGDDLLLISSIEFFSKHLKLTRENLELYGSKNFESLSQLKFNSDLELKHSVEWSDIIYRINLKLENLKIPIKFPLVVHQLLGHVLRGEWLEQSRFLSFCQLVAIAIIIFTDIILYKLFQKALFTKEYINFLKQLNVIHYMGGGYLNERWLEVIIYEYITISLARSFNPSLKVIGTGLGLGPFKSKTSLVIFKLFAKKFNYLFVREATSLSIVKNLKIDVNTKVLGDDVILLLPTLNQLKFEPGKYRRSSNSITAINLKSFPDYNYALIKAGLENYLKQLLDNRSSRSEYFCFGREPGPGDRNLLEIFERYYRDSLVIRDPYEEGWHSFLSHLATARVGIGCAYHFNIILALSNIPTVGIYSGSYYKQKIVGVMQLLSQYTLVLSLDELGLEKDLAEVVNVAINAHTSGERKSEQMYAAMKREYINAYKSILIS</sequence>
<dbReference type="Pfam" id="PF04230">
    <property type="entry name" value="PS_pyruv_trans"/>
    <property type="match status" value="1"/>
</dbReference>
<keyword evidence="1" id="KW-0812">Transmembrane</keyword>
<dbReference type="EMBL" id="JTJC03000005">
    <property type="protein sequence ID" value="NHC36418.1"/>
    <property type="molecule type" value="Genomic_DNA"/>
</dbReference>
<keyword evidence="1" id="KW-0472">Membrane</keyword>
<comment type="caution">
    <text evidence="3">The sequence shown here is derived from an EMBL/GenBank/DDBJ whole genome shotgun (WGS) entry which is preliminary data.</text>
</comment>
<organism evidence="3 4">
    <name type="scientific">Scytonema millei VB511283</name>
    <dbReference type="NCBI Taxonomy" id="1245923"/>
    <lineage>
        <taxon>Bacteria</taxon>
        <taxon>Bacillati</taxon>
        <taxon>Cyanobacteriota</taxon>
        <taxon>Cyanophyceae</taxon>
        <taxon>Nostocales</taxon>
        <taxon>Scytonemataceae</taxon>
        <taxon>Scytonema</taxon>
    </lineage>
</organism>
<evidence type="ECO:0000259" key="2">
    <source>
        <dbReference type="Pfam" id="PF04230"/>
    </source>
</evidence>
<evidence type="ECO:0000313" key="4">
    <source>
        <dbReference type="Proteomes" id="UP000031532"/>
    </source>
</evidence>
<dbReference type="PANTHER" id="PTHR36836:SF1">
    <property type="entry name" value="COLANIC ACID BIOSYNTHESIS PROTEIN WCAK"/>
    <property type="match status" value="1"/>
</dbReference>
<accession>A0A9X5I583</accession>
<dbReference type="GO" id="GO:0016740">
    <property type="term" value="F:transferase activity"/>
    <property type="evidence" value="ECO:0007669"/>
    <property type="project" value="UniProtKB-KW"/>
</dbReference>
<dbReference type="AlphaFoldDB" id="A0A9X5I583"/>
<reference evidence="3 4" key="1">
    <citation type="journal article" date="2015" name="Genome Announc.">
        <title>Draft Genome Sequence of the Terrestrial Cyanobacterium Scytonema millei VB511283, Isolated from Eastern India.</title>
        <authorList>
            <person name="Sen D."/>
            <person name="Chandrababunaidu M.M."/>
            <person name="Singh D."/>
            <person name="Sanghi N."/>
            <person name="Ghorai A."/>
            <person name="Mishra G.P."/>
            <person name="Madduluri M."/>
            <person name="Adhikary S.P."/>
            <person name="Tripathy S."/>
        </authorList>
    </citation>
    <scope>NUCLEOTIDE SEQUENCE [LARGE SCALE GENOMIC DNA]</scope>
    <source>
        <strain evidence="3 4">VB511283</strain>
    </source>
</reference>